<feature type="transmembrane region" description="Helical" evidence="11">
    <location>
        <begin position="163"/>
        <end position="186"/>
    </location>
</feature>
<dbReference type="Pfam" id="PF13183">
    <property type="entry name" value="Fer4_8"/>
    <property type="match status" value="1"/>
</dbReference>
<evidence type="ECO:0000313" key="14">
    <source>
        <dbReference type="Proteomes" id="UP000051035"/>
    </source>
</evidence>
<evidence type="ECO:0000256" key="8">
    <source>
        <dbReference type="ARBA" id="ARBA00023004"/>
    </source>
</evidence>
<dbReference type="InterPro" id="IPR051460">
    <property type="entry name" value="HdrC_iron-sulfur_subunit"/>
</dbReference>
<keyword evidence="6 11" id="KW-1133">Transmembrane helix</keyword>
<dbReference type="InterPro" id="IPR009051">
    <property type="entry name" value="Helical_ferredxn"/>
</dbReference>
<evidence type="ECO:0000256" key="5">
    <source>
        <dbReference type="ARBA" id="ARBA00022723"/>
    </source>
</evidence>
<feature type="transmembrane region" description="Helical" evidence="11">
    <location>
        <begin position="221"/>
        <end position="238"/>
    </location>
</feature>
<evidence type="ECO:0000256" key="2">
    <source>
        <dbReference type="ARBA" id="ARBA00022475"/>
    </source>
</evidence>
<dbReference type="Pfam" id="PF02665">
    <property type="entry name" value="Nitrate_red_gam"/>
    <property type="match status" value="1"/>
</dbReference>
<dbReference type="Gene3D" id="1.10.1060.10">
    <property type="entry name" value="Alpha-helical ferredoxin"/>
    <property type="match status" value="1"/>
</dbReference>
<evidence type="ECO:0000256" key="1">
    <source>
        <dbReference type="ARBA" id="ARBA00004651"/>
    </source>
</evidence>
<gene>
    <name evidence="13" type="ORF">AMJ71_00810</name>
</gene>
<proteinExistence type="predicted"/>
<evidence type="ECO:0000256" key="4">
    <source>
        <dbReference type="ARBA" id="ARBA00022692"/>
    </source>
</evidence>
<evidence type="ECO:0000256" key="6">
    <source>
        <dbReference type="ARBA" id="ARBA00022989"/>
    </source>
</evidence>
<reference evidence="13 14" key="1">
    <citation type="journal article" date="2015" name="Microbiome">
        <title>Genomic resolution of linkages in carbon, nitrogen, and sulfur cycling among widespread estuary sediment bacteria.</title>
        <authorList>
            <person name="Baker B.J."/>
            <person name="Lazar C.S."/>
            <person name="Teske A.P."/>
            <person name="Dick G.J."/>
        </authorList>
    </citation>
    <scope>NUCLEOTIDE SEQUENCE [LARGE SCALE GENOMIC DNA]</scope>
    <source>
        <strain evidence="13">SM1_40</strain>
    </source>
</reference>
<feature type="transmembrane region" description="Helical" evidence="11">
    <location>
        <begin position="87"/>
        <end position="108"/>
    </location>
</feature>
<dbReference type="InterPro" id="IPR017896">
    <property type="entry name" value="4Fe4S_Fe-S-bd"/>
</dbReference>
<keyword evidence="9" id="KW-0411">Iron-sulfur</keyword>
<organism evidence="13 14">
    <name type="scientific">candidate division TA06 bacterium SM1_40</name>
    <dbReference type="NCBI Taxonomy" id="1703773"/>
    <lineage>
        <taxon>Bacteria</taxon>
        <taxon>Bacteria division TA06</taxon>
    </lineage>
</organism>
<keyword evidence="10 11" id="KW-0472">Membrane</keyword>
<dbReference type="GO" id="GO:0046872">
    <property type="term" value="F:metal ion binding"/>
    <property type="evidence" value="ECO:0007669"/>
    <property type="project" value="UniProtKB-KW"/>
</dbReference>
<protein>
    <recommendedName>
        <fullName evidence="12">4Fe-4S ferredoxin-type domain-containing protein</fullName>
    </recommendedName>
</protein>
<keyword evidence="3" id="KW-0004">4Fe-4S</keyword>
<dbReference type="EMBL" id="LJVA01000004">
    <property type="protein sequence ID" value="KPL11486.1"/>
    <property type="molecule type" value="Genomic_DNA"/>
</dbReference>
<dbReference type="PROSITE" id="PS51379">
    <property type="entry name" value="4FE4S_FER_2"/>
    <property type="match status" value="2"/>
</dbReference>
<comment type="subcellular location">
    <subcellularLocation>
        <location evidence="1">Cell membrane</location>
        <topology evidence="1">Multi-pass membrane protein</topology>
    </subcellularLocation>
</comment>
<dbReference type="GO" id="GO:0005886">
    <property type="term" value="C:plasma membrane"/>
    <property type="evidence" value="ECO:0007669"/>
    <property type="project" value="UniProtKB-SubCell"/>
</dbReference>
<evidence type="ECO:0000256" key="11">
    <source>
        <dbReference type="SAM" id="Phobius"/>
    </source>
</evidence>
<name>A0A0S8JS74_UNCT6</name>
<feature type="transmembrane region" description="Helical" evidence="11">
    <location>
        <begin position="15"/>
        <end position="33"/>
    </location>
</feature>
<evidence type="ECO:0000256" key="3">
    <source>
        <dbReference type="ARBA" id="ARBA00022485"/>
    </source>
</evidence>
<keyword evidence="7" id="KW-0560">Oxidoreductase</keyword>
<keyword evidence="5" id="KW-0479">Metal-binding</keyword>
<feature type="domain" description="4Fe-4S ferredoxin-type" evidence="12">
    <location>
        <begin position="283"/>
        <end position="312"/>
    </location>
</feature>
<dbReference type="AlphaFoldDB" id="A0A0S8JS74"/>
<dbReference type="Proteomes" id="UP000051035">
    <property type="component" value="Unassembled WGS sequence"/>
</dbReference>
<dbReference type="Gene3D" id="1.20.950.20">
    <property type="entry name" value="Transmembrane di-heme cytochromes, Chain C"/>
    <property type="match status" value="1"/>
</dbReference>
<dbReference type="GO" id="GO:0051539">
    <property type="term" value="F:4 iron, 4 sulfur cluster binding"/>
    <property type="evidence" value="ECO:0007669"/>
    <property type="project" value="UniProtKB-KW"/>
</dbReference>
<evidence type="ECO:0000313" key="13">
    <source>
        <dbReference type="EMBL" id="KPL11486.1"/>
    </source>
</evidence>
<evidence type="ECO:0000256" key="10">
    <source>
        <dbReference type="ARBA" id="ARBA00023136"/>
    </source>
</evidence>
<dbReference type="SUPFAM" id="SSF103501">
    <property type="entry name" value="Respiratory nitrate reductase 1 gamma chain"/>
    <property type="match status" value="1"/>
</dbReference>
<evidence type="ECO:0000259" key="12">
    <source>
        <dbReference type="PROSITE" id="PS51379"/>
    </source>
</evidence>
<feature type="transmembrane region" description="Helical" evidence="11">
    <location>
        <begin position="120"/>
        <end position="143"/>
    </location>
</feature>
<evidence type="ECO:0000256" key="9">
    <source>
        <dbReference type="ARBA" id="ARBA00023014"/>
    </source>
</evidence>
<dbReference type="InterPro" id="IPR036197">
    <property type="entry name" value="NarG-like_sf"/>
</dbReference>
<comment type="caution">
    <text evidence="13">The sequence shown here is derived from an EMBL/GenBank/DDBJ whole genome shotgun (WGS) entry which is preliminary data.</text>
</comment>
<dbReference type="GO" id="GO:0016491">
    <property type="term" value="F:oxidoreductase activity"/>
    <property type="evidence" value="ECO:0007669"/>
    <property type="project" value="UniProtKB-KW"/>
</dbReference>
<dbReference type="InterPro" id="IPR004017">
    <property type="entry name" value="Cys_rich_dom"/>
</dbReference>
<dbReference type="PATRIC" id="fig|1703773.3.peg.1711"/>
<evidence type="ECO:0000256" key="7">
    <source>
        <dbReference type="ARBA" id="ARBA00023002"/>
    </source>
</evidence>
<accession>A0A0S8JS74</accession>
<dbReference type="PROSITE" id="PS00198">
    <property type="entry name" value="4FE4S_FER_1"/>
    <property type="match status" value="2"/>
</dbReference>
<keyword evidence="4 11" id="KW-0812">Transmembrane</keyword>
<dbReference type="InterPro" id="IPR017900">
    <property type="entry name" value="4Fe4S_Fe_S_CS"/>
</dbReference>
<keyword evidence="2" id="KW-1003">Cell membrane</keyword>
<dbReference type="SUPFAM" id="SSF46548">
    <property type="entry name" value="alpha-helical ferredoxin"/>
    <property type="match status" value="1"/>
</dbReference>
<keyword evidence="8" id="KW-0408">Iron</keyword>
<dbReference type="PANTHER" id="PTHR43255:SF1">
    <property type="entry name" value="IRON-SULFUR-BINDING OXIDOREDUCTASE FADF-RELATED"/>
    <property type="match status" value="1"/>
</dbReference>
<feature type="domain" description="4Fe-4S ferredoxin-type" evidence="12">
    <location>
        <begin position="356"/>
        <end position="385"/>
    </location>
</feature>
<dbReference type="PANTHER" id="PTHR43255">
    <property type="entry name" value="IRON-SULFUR-BINDING OXIDOREDUCTASE FADF-RELATED-RELATED"/>
    <property type="match status" value="1"/>
</dbReference>
<dbReference type="Pfam" id="PF02754">
    <property type="entry name" value="CCG"/>
    <property type="match status" value="2"/>
</dbReference>
<sequence>MSPTREIYWNIPGHLLLYPLFAISLAIFAYGVWRRVRLWMLGARHLSAASPGVIHEIYPTTPGRRIARVVSLGLGHARFFRTPFPGIAHFLLFWGFAVLLVGTIIVFLEADLPGRFYFGPFYLAVSFALELGGIAFLLGILLLGLRRYIQRPEQLDERFDDKIALALLLFLAVSGFLIEGLRLYVLQPPWESWSFVGAGIARLAGAASLSDGATTRLHQLFWWLHLLATFGFIAYIPYSRLLHILTSPINIAVASSDPRGTLRPMDLEASEIYGTSQIDEFAPKQLLELDACTRCGRCQAVCPAHLSDKPLSPKKVLQDLRHHLSVYGPTILRASRAGEKNQEATADPELPLVTGGTIEEDVLWACTTCAACETECPVLIRVIDKIADMRRYLVLSESKFPSELRLFFKNMETNFNPWGIGWATRADWAQGLDIPILSEVGSSKLLYWVGCAASFDERNKKVAVATSRLLKAAGVEFAILGAEEKCCGETARRLGNEYLFQMMAMENVELFKQYGVTRIVTTCPHCYNSFRHEYREHGTGIEVIHHTELLATLIEDSRLRLHGPAASGTAVYHDSCYLGRYNDIFEAPRSVLRAALDPAPQELPRAMDRSFCCGAGGGRMWMEETIGQRINELRTREALEAGVATICTACPYCLTMFEDGLKAENAEERVRVRDIAELAEEAGEVSV</sequence>
<dbReference type="InterPro" id="IPR023234">
    <property type="entry name" value="NarG-like_domain"/>
</dbReference>